<dbReference type="EMBL" id="LAZR01011303">
    <property type="protein sequence ID" value="KKM62396.1"/>
    <property type="molecule type" value="Genomic_DNA"/>
</dbReference>
<evidence type="ECO:0000313" key="1">
    <source>
        <dbReference type="EMBL" id="KKM62396.1"/>
    </source>
</evidence>
<sequence length="57" mass="6420">MKKIGEVILNIDKETKTTQRYTIDDPTAAISTIYIRKTALKGFKPVPEKVKITIEAV</sequence>
<organism evidence="1">
    <name type="scientific">marine sediment metagenome</name>
    <dbReference type="NCBI Taxonomy" id="412755"/>
    <lineage>
        <taxon>unclassified sequences</taxon>
        <taxon>metagenomes</taxon>
        <taxon>ecological metagenomes</taxon>
    </lineage>
</organism>
<comment type="caution">
    <text evidence="1">The sequence shown here is derived from an EMBL/GenBank/DDBJ whole genome shotgun (WGS) entry which is preliminary data.</text>
</comment>
<name>A0A0F9JJ92_9ZZZZ</name>
<dbReference type="AlphaFoldDB" id="A0A0F9JJ92"/>
<proteinExistence type="predicted"/>
<gene>
    <name evidence="1" type="ORF">LCGC14_1522120</name>
</gene>
<reference evidence="1" key="1">
    <citation type="journal article" date="2015" name="Nature">
        <title>Complex archaea that bridge the gap between prokaryotes and eukaryotes.</title>
        <authorList>
            <person name="Spang A."/>
            <person name="Saw J.H."/>
            <person name="Jorgensen S.L."/>
            <person name="Zaremba-Niedzwiedzka K."/>
            <person name="Martijn J."/>
            <person name="Lind A.E."/>
            <person name="van Eijk R."/>
            <person name="Schleper C."/>
            <person name="Guy L."/>
            <person name="Ettema T.J."/>
        </authorList>
    </citation>
    <scope>NUCLEOTIDE SEQUENCE</scope>
</reference>
<protein>
    <submittedName>
        <fullName evidence="1">Uncharacterized protein</fullName>
    </submittedName>
</protein>
<accession>A0A0F9JJ92</accession>